<organism evidence="1 2">
    <name type="scientific">Xenorhabdus lircayensis</name>
    <dbReference type="NCBI Taxonomy" id="2763499"/>
    <lineage>
        <taxon>Bacteria</taxon>
        <taxon>Pseudomonadati</taxon>
        <taxon>Pseudomonadota</taxon>
        <taxon>Gammaproteobacteria</taxon>
        <taxon>Enterobacterales</taxon>
        <taxon>Morganellaceae</taxon>
        <taxon>Xenorhabdus</taxon>
    </lineage>
</organism>
<proteinExistence type="predicted"/>
<keyword evidence="2" id="KW-1185">Reference proteome</keyword>
<comment type="caution">
    <text evidence="1">The sequence shown here is derived from an EMBL/GenBank/DDBJ whole genome shotgun (WGS) entry which is preliminary data.</text>
</comment>
<dbReference type="Proteomes" id="UP000696184">
    <property type="component" value="Unassembled WGS sequence"/>
</dbReference>
<sequence length="179" mass="20512">MRLIHAYEDSYIFEEPLRKNERKNRLTIGCHGYGPRIPRVRINGQDYNPGQLSDSIKQWSEFNKLYSVRLIACYSANSKPSGGIWPIDGFPFSSSFGSQLSILLPNVFVKAYKGNIGTNYDPASIKEFNDDYGSEYTEDGLSDHFKVRKDTPNQPYHCVVFLNGQVYRQRYNPNTLLAP</sequence>
<gene>
    <name evidence="1" type="ORF">H8A87_08205</name>
</gene>
<accession>A0ABS0U499</accession>
<evidence type="ECO:0000313" key="1">
    <source>
        <dbReference type="EMBL" id="MBI6548704.1"/>
    </source>
</evidence>
<name>A0ABS0U499_9GAMM</name>
<dbReference type="EMBL" id="JACOII010000031">
    <property type="protein sequence ID" value="MBI6548704.1"/>
    <property type="molecule type" value="Genomic_DNA"/>
</dbReference>
<reference evidence="1 2" key="1">
    <citation type="submission" date="2020-08" db="EMBL/GenBank/DDBJ databases">
        <title>Description of Xenorhabdus lircayensis sp. nov., the symbiotic bacterium associated with the entomopathogenic nematode Steirnernema unicornum.</title>
        <authorList>
            <person name="Castaneda-Alvarez C."/>
            <person name="Prodan S."/>
            <person name="Zamorano A."/>
            <person name="San-Blas E."/>
            <person name="Aballay E."/>
        </authorList>
    </citation>
    <scope>NUCLEOTIDE SEQUENCE [LARGE SCALE GENOMIC DNA]</scope>
    <source>
        <strain evidence="1 2">VLS</strain>
    </source>
</reference>
<dbReference type="RefSeq" id="WP_198689490.1">
    <property type="nucleotide sequence ID" value="NZ_CAWPUD010000029.1"/>
</dbReference>
<evidence type="ECO:0000313" key="2">
    <source>
        <dbReference type="Proteomes" id="UP000696184"/>
    </source>
</evidence>
<protein>
    <submittedName>
        <fullName evidence="1">Uncharacterized protein</fullName>
    </submittedName>
</protein>